<sequence>MIERANGIIWRCGARTRRGLAAGLSPAASLTC</sequence>
<dbReference type="AlphaFoldDB" id="A0A0E9TL46"/>
<proteinExistence type="predicted"/>
<reference evidence="1" key="2">
    <citation type="journal article" date="2015" name="Fish Shellfish Immunol.">
        <title>Early steps in the European eel (Anguilla anguilla)-Vibrio vulnificus interaction in the gills: Role of the RtxA13 toxin.</title>
        <authorList>
            <person name="Callol A."/>
            <person name="Pajuelo D."/>
            <person name="Ebbesson L."/>
            <person name="Teles M."/>
            <person name="MacKenzie S."/>
            <person name="Amaro C."/>
        </authorList>
    </citation>
    <scope>NUCLEOTIDE SEQUENCE</scope>
</reference>
<organism evidence="1">
    <name type="scientific">Anguilla anguilla</name>
    <name type="common">European freshwater eel</name>
    <name type="synonym">Muraena anguilla</name>
    <dbReference type="NCBI Taxonomy" id="7936"/>
    <lineage>
        <taxon>Eukaryota</taxon>
        <taxon>Metazoa</taxon>
        <taxon>Chordata</taxon>
        <taxon>Craniata</taxon>
        <taxon>Vertebrata</taxon>
        <taxon>Euteleostomi</taxon>
        <taxon>Actinopterygii</taxon>
        <taxon>Neopterygii</taxon>
        <taxon>Teleostei</taxon>
        <taxon>Anguilliformes</taxon>
        <taxon>Anguillidae</taxon>
        <taxon>Anguilla</taxon>
    </lineage>
</organism>
<dbReference type="EMBL" id="GBXM01055119">
    <property type="protein sequence ID" value="JAH53458.1"/>
    <property type="molecule type" value="Transcribed_RNA"/>
</dbReference>
<reference evidence="1" key="1">
    <citation type="submission" date="2014-11" db="EMBL/GenBank/DDBJ databases">
        <authorList>
            <person name="Amaro Gonzalez C."/>
        </authorList>
    </citation>
    <scope>NUCLEOTIDE SEQUENCE</scope>
</reference>
<name>A0A0E9TL46_ANGAN</name>
<evidence type="ECO:0000313" key="1">
    <source>
        <dbReference type="EMBL" id="JAH53458.1"/>
    </source>
</evidence>
<protein>
    <submittedName>
        <fullName evidence="1">Uncharacterized protein</fullName>
    </submittedName>
</protein>
<accession>A0A0E9TL46</accession>